<sequence>MNRLWILLLVFVLGHPISIANAKNCKKGQPCGNSCISWNKTCRIGSANTSASTRTVVSQEKSHLQSPNADIASNPVLENGQLYEVTIDKLNIRNQPNKNAELLGALSKGERISVLAASGDWKAFLFQDKLAWVFSKHLKAV</sequence>
<name>A0A220UT55_9GAMM</name>
<dbReference type="RefSeq" id="WP_011627649.1">
    <property type="nucleotide sequence ID" value="NZ_CP022358.1"/>
</dbReference>
<dbReference type="KEGG" id="sbj:CF168_20470"/>
<dbReference type="Gene3D" id="2.30.30.40">
    <property type="entry name" value="SH3 Domains"/>
    <property type="match status" value="1"/>
</dbReference>
<feature type="chain" id="PRO_5011648421" evidence="1">
    <location>
        <begin position="23"/>
        <end position="141"/>
    </location>
</feature>
<feature type="domain" description="SH3b" evidence="2">
    <location>
        <begin position="89"/>
        <end position="139"/>
    </location>
</feature>
<dbReference type="AlphaFoldDB" id="A0A220UT55"/>
<gene>
    <name evidence="3" type="ORF">CF168_20470</name>
</gene>
<organism evidence="3 4">
    <name type="scientific">Shewanella bicestrii</name>
    <dbReference type="NCBI Taxonomy" id="2018305"/>
    <lineage>
        <taxon>Bacteria</taxon>
        <taxon>Pseudomonadati</taxon>
        <taxon>Pseudomonadota</taxon>
        <taxon>Gammaproteobacteria</taxon>
        <taxon>Alteromonadales</taxon>
        <taxon>Shewanellaceae</taxon>
        <taxon>Shewanella</taxon>
    </lineage>
</organism>
<evidence type="ECO:0000256" key="1">
    <source>
        <dbReference type="SAM" id="SignalP"/>
    </source>
</evidence>
<dbReference type="InterPro" id="IPR003646">
    <property type="entry name" value="SH3-like_bac-type"/>
</dbReference>
<evidence type="ECO:0000313" key="4">
    <source>
        <dbReference type="Proteomes" id="UP000198367"/>
    </source>
</evidence>
<feature type="signal peptide" evidence="1">
    <location>
        <begin position="1"/>
        <end position="22"/>
    </location>
</feature>
<accession>A0A220UT55</accession>
<dbReference type="EMBL" id="CP022358">
    <property type="protein sequence ID" value="ASK71062.1"/>
    <property type="molecule type" value="Genomic_DNA"/>
</dbReference>
<keyword evidence="4" id="KW-1185">Reference proteome</keyword>
<proteinExistence type="predicted"/>
<evidence type="ECO:0000259" key="2">
    <source>
        <dbReference type="Pfam" id="PF08239"/>
    </source>
</evidence>
<evidence type="ECO:0000313" key="3">
    <source>
        <dbReference type="EMBL" id="ASK71062.1"/>
    </source>
</evidence>
<dbReference type="Pfam" id="PF08239">
    <property type="entry name" value="SH3_3"/>
    <property type="match status" value="1"/>
</dbReference>
<dbReference type="Proteomes" id="UP000198367">
    <property type="component" value="Chromosome"/>
</dbReference>
<protein>
    <submittedName>
        <fullName evidence="3">SH3 domain-containing protein</fullName>
    </submittedName>
</protein>
<reference evidence="3 4" key="1">
    <citation type="submission" date="2017-07" db="EMBL/GenBank/DDBJ databases">
        <title>Phenotypical and genomic characterization of a clinical isolate of Shewanella bicestrii sp. nov. producing an extended-spectrum beta-lactamase and a new oxacillinase variant.</title>
        <authorList>
            <person name="Jousset A.B."/>
            <person name="Bonnin R.A."/>
            <person name="Girlich D."/>
            <person name="Dabos L."/>
            <person name="Potron A."/>
            <person name="Dortet L."/>
            <person name="Glaser P."/>
            <person name="Naas T."/>
        </authorList>
    </citation>
    <scope>NUCLEOTIDE SEQUENCE [LARGE SCALE GENOMIC DNA]</scope>
    <source>
        <strain evidence="3 4">JAB-1</strain>
    </source>
</reference>
<keyword evidence="1" id="KW-0732">Signal</keyword>